<dbReference type="OrthoDB" id="1863930at2759"/>
<sequence>MNASSQQFSCIFSEEKTNAMRGFDHTRWRRTATKEACPDECFCCCCLCCFSGKSLENFGFWSVCCFVYSIIEFVAPITLLSLLFWLLLRPNNLRPVVDSAALVRFSINNVTSTLDYGLTIDLSIHNSHKYFDIRYFDLTAVASYGGTRLGPSVDVLPIFVQRPRATNLVHAAFHGSTAPLDPAAAKLFTREVTNSSFNLLVTVASTFMFKVRLAPVYYYNHECYISFPAPYDGGRPGATLLTLGTRCIATAR</sequence>
<dbReference type="GO" id="GO:0098542">
    <property type="term" value="P:defense response to other organism"/>
    <property type="evidence" value="ECO:0007669"/>
    <property type="project" value="InterPro"/>
</dbReference>
<evidence type="ECO:0000313" key="4">
    <source>
        <dbReference type="EMBL" id="KAJ1255636.1"/>
    </source>
</evidence>
<evidence type="ECO:0000256" key="2">
    <source>
        <dbReference type="ARBA" id="ARBA00023136"/>
    </source>
</evidence>
<organism evidence="4 5">
    <name type="scientific">Paspalum vaginatum</name>
    <name type="common">seashore paspalum</name>
    <dbReference type="NCBI Taxonomy" id="158149"/>
    <lineage>
        <taxon>Eukaryota</taxon>
        <taxon>Viridiplantae</taxon>
        <taxon>Streptophyta</taxon>
        <taxon>Embryophyta</taxon>
        <taxon>Tracheophyta</taxon>
        <taxon>Spermatophyta</taxon>
        <taxon>Magnoliopsida</taxon>
        <taxon>Liliopsida</taxon>
        <taxon>Poales</taxon>
        <taxon>Poaceae</taxon>
        <taxon>PACMAD clade</taxon>
        <taxon>Panicoideae</taxon>
        <taxon>Andropogonodae</taxon>
        <taxon>Paspaleae</taxon>
        <taxon>Paspalinae</taxon>
        <taxon>Paspalum</taxon>
    </lineage>
</organism>
<dbReference type="EMBL" id="MU629662">
    <property type="protein sequence ID" value="KAJ1255636.1"/>
    <property type="molecule type" value="Genomic_DNA"/>
</dbReference>
<comment type="caution">
    <text evidence="4">The sequence shown here is derived from an EMBL/GenBank/DDBJ whole genome shotgun (WGS) entry which is preliminary data.</text>
</comment>
<gene>
    <name evidence="4" type="ORF">BS78_K178700</name>
</gene>
<keyword evidence="2 3" id="KW-0472">Membrane</keyword>
<evidence type="ECO:0000256" key="3">
    <source>
        <dbReference type="SAM" id="Phobius"/>
    </source>
</evidence>
<dbReference type="Proteomes" id="UP001164776">
    <property type="component" value="Unassembled WGS sequence"/>
</dbReference>
<evidence type="ECO:0008006" key="6">
    <source>
        <dbReference type="Google" id="ProtNLM"/>
    </source>
</evidence>
<feature type="transmembrane region" description="Helical" evidence="3">
    <location>
        <begin position="60"/>
        <end position="88"/>
    </location>
</feature>
<evidence type="ECO:0000313" key="5">
    <source>
        <dbReference type="Proteomes" id="UP001164776"/>
    </source>
</evidence>
<keyword evidence="3" id="KW-0812">Transmembrane</keyword>
<dbReference type="AlphaFoldDB" id="A0A9W7XB01"/>
<keyword evidence="5" id="KW-1185">Reference proteome</keyword>
<keyword evidence="3" id="KW-1133">Transmembrane helix</keyword>
<dbReference type="InterPro" id="IPR044839">
    <property type="entry name" value="NDR1-like"/>
</dbReference>
<dbReference type="GO" id="GO:0005886">
    <property type="term" value="C:plasma membrane"/>
    <property type="evidence" value="ECO:0007669"/>
    <property type="project" value="TreeGrafter"/>
</dbReference>
<proteinExistence type="predicted"/>
<comment type="subcellular location">
    <subcellularLocation>
        <location evidence="1">Membrane</location>
    </subcellularLocation>
</comment>
<accession>A0A9W7XB01</accession>
<dbReference type="GO" id="GO:0009506">
    <property type="term" value="C:plasmodesma"/>
    <property type="evidence" value="ECO:0007669"/>
    <property type="project" value="TreeGrafter"/>
</dbReference>
<name>A0A9W7XB01_9POAL</name>
<dbReference type="PANTHER" id="PTHR31415">
    <property type="entry name" value="OS05G0367900 PROTEIN"/>
    <property type="match status" value="1"/>
</dbReference>
<reference evidence="4 5" key="1">
    <citation type="submission" date="2022-10" db="EMBL/GenBank/DDBJ databases">
        <title>WGS assembly of Paspalum vaginatum 540-79.</title>
        <authorList>
            <person name="Sun G."/>
            <person name="Wase N."/>
            <person name="Shu S."/>
            <person name="Jenkins J."/>
            <person name="Zhou B."/>
            <person name="Torres-Rodriguez J."/>
            <person name="Chen C."/>
            <person name="Sandor L."/>
            <person name="Plott C."/>
            <person name="Yoshinga Y."/>
            <person name="Daum C."/>
            <person name="Qi P."/>
            <person name="Barry K."/>
            <person name="Lipzen A."/>
            <person name="Berry L."/>
            <person name="Pedersen C."/>
            <person name="Gottilla T."/>
            <person name="Foltz A."/>
            <person name="Yu H."/>
            <person name="O'Malley R."/>
            <person name="Zhang C."/>
            <person name="Devos K."/>
            <person name="Sigmon B."/>
            <person name="Yu B."/>
            <person name="Obata T."/>
            <person name="Schmutz J."/>
            <person name="Schnable J."/>
        </authorList>
    </citation>
    <scope>NUCLEOTIDE SEQUENCE [LARGE SCALE GENOMIC DNA]</scope>
    <source>
        <strain evidence="5">cv. 540-79</strain>
    </source>
</reference>
<evidence type="ECO:0000256" key="1">
    <source>
        <dbReference type="ARBA" id="ARBA00004370"/>
    </source>
</evidence>
<protein>
    <recommendedName>
        <fullName evidence="6">Late embryogenesis abundant protein LEA-2 subgroup domain-containing protein</fullName>
    </recommendedName>
</protein>
<dbReference type="PANTHER" id="PTHR31415:SF82">
    <property type="entry name" value="OS05G0203150 PROTEIN"/>
    <property type="match status" value="1"/>
</dbReference>